<dbReference type="PANTHER" id="PTHR11142:SF26">
    <property type="entry name" value="SYNTHASE I, PUTATIVE-RELATED"/>
    <property type="match status" value="1"/>
</dbReference>
<dbReference type="GO" id="GO:0009982">
    <property type="term" value="F:pseudouridine synthase activity"/>
    <property type="evidence" value="ECO:0007669"/>
    <property type="project" value="InterPro"/>
</dbReference>
<feature type="region of interest" description="Disordered" evidence="2">
    <location>
        <begin position="702"/>
        <end position="735"/>
    </location>
</feature>
<organism evidence="4 5">
    <name type="scientific">Leishmania tarentolae</name>
    <name type="common">Sauroleishmania tarentolae</name>
    <dbReference type="NCBI Taxonomy" id="5689"/>
    <lineage>
        <taxon>Eukaryota</taxon>
        <taxon>Discoba</taxon>
        <taxon>Euglenozoa</taxon>
        <taxon>Kinetoplastea</taxon>
        <taxon>Metakinetoplastina</taxon>
        <taxon>Trypanosomatida</taxon>
        <taxon>Trypanosomatidae</taxon>
        <taxon>Leishmaniinae</taxon>
        <taxon>Leishmania</taxon>
        <taxon>lizard Leishmania</taxon>
    </lineage>
</organism>
<dbReference type="FunFam" id="3.30.70.580:FF:000036">
    <property type="entry name" value="Pseudouridylate synthase-like protein"/>
    <property type="match status" value="1"/>
</dbReference>
<dbReference type="PANTHER" id="PTHR11142">
    <property type="entry name" value="PSEUDOURIDYLATE SYNTHASE"/>
    <property type="match status" value="1"/>
</dbReference>
<dbReference type="InterPro" id="IPR020094">
    <property type="entry name" value="TruA/RsuA/RluB/E/F_N"/>
</dbReference>
<accession>A0A640KIK9</accession>
<feature type="region of interest" description="Disordered" evidence="2">
    <location>
        <begin position="764"/>
        <end position="793"/>
    </location>
</feature>
<comment type="caution">
    <text evidence="4">The sequence shown here is derived from an EMBL/GenBank/DDBJ whole genome shotgun (WGS) entry which is preliminary data.</text>
</comment>
<keyword evidence="3" id="KW-0732">Signal</keyword>
<feature type="region of interest" description="Disordered" evidence="2">
    <location>
        <begin position="430"/>
        <end position="457"/>
    </location>
</feature>
<dbReference type="InterPro" id="IPR020095">
    <property type="entry name" value="PsdUridine_synth_TruA_C"/>
</dbReference>
<dbReference type="Proteomes" id="UP000419144">
    <property type="component" value="Unassembled WGS sequence"/>
</dbReference>
<dbReference type="InterPro" id="IPR020103">
    <property type="entry name" value="PsdUridine_synth_cat_dom_sf"/>
</dbReference>
<feature type="compositionally biased region" description="Basic and acidic residues" evidence="2">
    <location>
        <begin position="764"/>
        <end position="778"/>
    </location>
</feature>
<dbReference type="GO" id="GO:0005737">
    <property type="term" value="C:cytoplasm"/>
    <property type="evidence" value="ECO:0007669"/>
    <property type="project" value="TreeGrafter"/>
</dbReference>
<reference evidence="4" key="1">
    <citation type="submission" date="2019-11" db="EMBL/GenBank/DDBJ databases">
        <title>Leishmania tarentolae CDS.</title>
        <authorList>
            <person name="Goto Y."/>
            <person name="Yamagishi J."/>
        </authorList>
    </citation>
    <scope>NUCLEOTIDE SEQUENCE [LARGE SCALE GENOMIC DNA]</scope>
    <source>
        <strain evidence="4">Parrot Tar II</strain>
    </source>
</reference>
<feature type="compositionally biased region" description="Polar residues" evidence="2">
    <location>
        <begin position="430"/>
        <end position="440"/>
    </location>
</feature>
<name>A0A640KIK9_LEITA</name>
<evidence type="ECO:0000256" key="2">
    <source>
        <dbReference type="SAM" id="MobiDB-lite"/>
    </source>
</evidence>
<dbReference type="OrthoDB" id="10256309at2759"/>
<protein>
    <submittedName>
        <fullName evidence="4">Pseudouridylate synthase-like protein</fullName>
    </submittedName>
</protein>
<dbReference type="SUPFAM" id="SSF55120">
    <property type="entry name" value="Pseudouridine synthase"/>
    <property type="match status" value="1"/>
</dbReference>
<dbReference type="GO" id="GO:1990481">
    <property type="term" value="P:mRNA pseudouridine synthesis"/>
    <property type="evidence" value="ECO:0007669"/>
    <property type="project" value="TreeGrafter"/>
</dbReference>
<feature type="chain" id="PRO_5025044676" evidence="3">
    <location>
        <begin position="31"/>
        <end position="793"/>
    </location>
</feature>
<evidence type="ECO:0000256" key="3">
    <source>
        <dbReference type="SAM" id="SignalP"/>
    </source>
</evidence>
<proteinExistence type="predicted"/>
<dbReference type="VEuPathDB" id="TriTrypDB:LtaPh_2604100"/>
<dbReference type="EMBL" id="BLBS01000035">
    <property type="protein sequence ID" value="GET89403.1"/>
    <property type="molecule type" value="Genomic_DNA"/>
</dbReference>
<feature type="compositionally biased region" description="Polar residues" evidence="2">
    <location>
        <begin position="702"/>
        <end position="713"/>
    </location>
</feature>
<feature type="signal peptide" evidence="3">
    <location>
        <begin position="1"/>
        <end position="30"/>
    </location>
</feature>
<sequence>MRLLTTTMCHEHTITLWCLVVSLLCAPISAHVTCTTAHAARPLHHLSPSRSKQSKLRQRHGRLVRAILQGGEWCCAAATLRVEEQQGAGKRTSPPPTPTGTVWQRMGDRSTRRRLDPRRMKVGKAPKDHVHIGLCLLYSGSGFRGLQIQVHAPTCHTVEGVLIQALKDTGIITDVVRGRPAGDHHHFARSCRTDRGVHAIRNMVSLFVPREAFEKMGQAEGICEKLNRQLPATVRVANVLQLSNNFIPRHCCNRRVYRYMLPLYALLPPCDTWASVDKYYPGCLAHVQALAGEAAAAERTMYGIPYADLGKIEHDVPSADAEGSPSSWLRELQANTDRCNQVLRSHFTGSRRYHNFSVDIDSNRCGVSAKVVQPTTDEALRAIYRSEVCPRLFFFPCSTKGGAADEAAVPLHGESRTEYDTNLLRYPQRMPTTEEGTNDGSSAASTATLPTSTSSSTVACPLPKATVLPFLFFQIEGCSFLFNMIRKIIGSVLAVCRGSRESILEEALSPERRVTTPLAPGPYLYLAQSTYHGYDRSVRGAGNAHPPGRFTTVQDAWGGAVSELAELFAFRNIAADIVDVDLNAMPPLDDILAARDRALVASRPHTVVEDAHLADMKEYKPVRPTRIPWPASSEMTVFLRLLRVHNWNVRPIPLDPSCKALREVKNRKERSTTSSVVAAALPGAQTGKAEGVDEGINNSNEAAREQAATSTDGASKIHIERGGRGGVPESGEDGWLYVTDTPEEAVLQRQVYFASWCKRTRPWEYDDSTERPLMHGEDVGTEDDVEDGNDSSA</sequence>
<evidence type="ECO:0000313" key="4">
    <source>
        <dbReference type="EMBL" id="GET89403.1"/>
    </source>
</evidence>
<feature type="compositionally biased region" description="Low complexity" evidence="2">
    <location>
        <begin position="441"/>
        <end position="457"/>
    </location>
</feature>
<feature type="region of interest" description="Disordered" evidence="2">
    <location>
        <begin position="85"/>
        <end position="114"/>
    </location>
</feature>
<dbReference type="InterPro" id="IPR001406">
    <property type="entry name" value="PsdUridine_synth_TruA"/>
</dbReference>
<keyword evidence="5" id="KW-1185">Reference proteome</keyword>
<evidence type="ECO:0000313" key="5">
    <source>
        <dbReference type="Proteomes" id="UP000419144"/>
    </source>
</evidence>
<gene>
    <name evidence="4" type="ORF">LtaPh_2604100</name>
</gene>
<dbReference type="Gene3D" id="3.30.70.580">
    <property type="entry name" value="Pseudouridine synthase I, catalytic domain, N-terminal subdomain"/>
    <property type="match status" value="1"/>
</dbReference>
<dbReference type="GO" id="GO:0031119">
    <property type="term" value="P:tRNA pseudouridine synthesis"/>
    <property type="evidence" value="ECO:0007669"/>
    <property type="project" value="TreeGrafter"/>
</dbReference>
<dbReference type="AlphaFoldDB" id="A0A640KIK9"/>
<dbReference type="Gene3D" id="3.30.70.660">
    <property type="entry name" value="Pseudouridine synthase I, catalytic domain, C-terminal subdomain"/>
    <property type="match status" value="1"/>
</dbReference>
<feature type="compositionally biased region" description="Acidic residues" evidence="2">
    <location>
        <begin position="779"/>
        <end position="793"/>
    </location>
</feature>
<dbReference type="GO" id="GO:0003723">
    <property type="term" value="F:RNA binding"/>
    <property type="evidence" value="ECO:0007669"/>
    <property type="project" value="InterPro"/>
</dbReference>
<keyword evidence="1" id="KW-0413">Isomerase</keyword>
<dbReference type="GO" id="GO:0005634">
    <property type="term" value="C:nucleus"/>
    <property type="evidence" value="ECO:0007669"/>
    <property type="project" value="TreeGrafter"/>
</dbReference>
<evidence type="ECO:0000256" key="1">
    <source>
        <dbReference type="ARBA" id="ARBA00023235"/>
    </source>
</evidence>